<dbReference type="AlphaFoldDB" id="A0A7W4VR05"/>
<dbReference type="InterPro" id="IPR005183">
    <property type="entry name" value="DUF305_CopM-like"/>
</dbReference>
<dbReference type="InterPro" id="IPR009078">
    <property type="entry name" value="Ferritin-like_SF"/>
</dbReference>
<dbReference type="SUPFAM" id="SSF47240">
    <property type="entry name" value="Ferritin-like"/>
    <property type="match status" value="1"/>
</dbReference>
<evidence type="ECO:0000256" key="1">
    <source>
        <dbReference type="SAM" id="MobiDB-lite"/>
    </source>
</evidence>
<keyword evidence="2" id="KW-0732">Signal</keyword>
<name>A0A7W4VR05_9HYPH</name>
<gene>
    <name evidence="4" type="ORF">FHR70_004840</name>
</gene>
<proteinExistence type="predicted"/>
<evidence type="ECO:0000256" key="2">
    <source>
        <dbReference type="SAM" id="SignalP"/>
    </source>
</evidence>
<dbReference type="Pfam" id="PF03713">
    <property type="entry name" value="DUF305"/>
    <property type="match status" value="1"/>
</dbReference>
<comment type="caution">
    <text evidence="4">The sequence shown here is derived from an EMBL/GenBank/DDBJ whole genome shotgun (WGS) entry which is preliminary data.</text>
</comment>
<keyword evidence="5" id="KW-1185">Reference proteome</keyword>
<organism evidence="4 5">
    <name type="scientific">Microvirga lupini</name>
    <dbReference type="NCBI Taxonomy" id="420324"/>
    <lineage>
        <taxon>Bacteria</taxon>
        <taxon>Pseudomonadati</taxon>
        <taxon>Pseudomonadota</taxon>
        <taxon>Alphaproteobacteria</taxon>
        <taxon>Hyphomicrobiales</taxon>
        <taxon>Methylobacteriaceae</taxon>
        <taxon>Microvirga</taxon>
    </lineage>
</organism>
<evidence type="ECO:0000313" key="4">
    <source>
        <dbReference type="EMBL" id="MBB3021734.1"/>
    </source>
</evidence>
<dbReference type="Proteomes" id="UP000532010">
    <property type="component" value="Unassembled WGS sequence"/>
</dbReference>
<evidence type="ECO:0000259" key="3">
    <source>
        <dbReference type="Pfam" id="PF03713"/>
    </source>
</evidence>
<feature type="domain" description="DUF305" evidence="3">
    <location>
        <begin position="36"/>
        <end position="121"/>
    </location>
</feature>
<dbReference type="PANTHER" id="PTHR36933">
    <property type="entry name" value="SLL0788 PROTEIN"/>
    <property type="match status" value="1"/>
</dbReference>
<dbReference type="EMBL" id="JACHWB010000014">
    <property type="protein sequence ID" value="MBB3021734.1"/>
    <property type="molecule type" value="Genomic_DNA"/>
</dbReference>
<feature type="chain" id="PRO_5031395504" evidence="2">
    <location>
        <begin position="22"/>
        <end position="127"/>
    </location>
</feature>
<feature type="region of interest" description="Disordered" evidence="1">
    <location>
        <begin position="23"/>
        <end position="54"/>
    </location>
</feature>
<reference evidence="4 5" key="1">
    <citation type="submission" date="2020-08" db="EMBL/GenBank/DDBJ databases">
        <title>The Agave Microbiome: Exploring the role of microbial communities in plant adaptations to desert environments.</title>
        <authorList>
            <person name="Partida-Martinez L.P."/>
        </authorList>
    </citation>
    <scope>NUCLEOTIDE SEQUENCE [LARGE SCALE GENOMIC DNA]</scope>
    <source>
        <strain evidence="4 5">AT3.9</strain>
    </source>
</reference>
<dbReference type="InterPro" id="IPR012347">
    <property type="entry name" value="Ferritin-like"/>
</dbReference>
<protein>
    <submittedName>
        <fullName evidence="4">Uncharacterized protein (DUF305 family)</fullName>
    </submittedName>
</protein>
<feature type="signal peptide" evidence="2">
    <location>
        <begin position="1"/>
        <end position="21"/>
    </location>
</feature>
<accession>A0A7W4VR05</accession>
<dbReference type="RefSeq" id="WP_183454847.1">
    <property type="nucleotide sequence ID" value="NZ_JACHWB010000014.1"/>
</dbReference>
<dbReference type="Gene3D" id="1.20.1260.10">
    <property type="match status" value="1"/>
</dbReference>
<dbReference type="PANTHER" id="PTHR36933:SF1">
    <property type="entry name" value="SLL0788 PROTEIN"/>
    <property type="match status" value="1"/>
</dbReference>
<evidence type="ECO:0000313" key="5">
    <source>
        <dbReference type="Proteomes" id="UP000532010"/>
    </source>
</evidence>
<sequence length="127" mass="13983">MKRRIIALAAAIAILPTLAVAQGAHGGHSGHSTPAQTAKKPDTPAAQGYRQANEKMHKDMDIAYSGNADIDFVRGMIPHHQGAIDMAKVALEHAKDEQIRNWAQDVIREQEREIAEMQAWLKNRGVQ</sequence>